<dbReference type="Gene3D" id="2.30.42.10">
    <property type="match status" value="1"/>
</dbReference>
<dbReference type="InterPro" id="IPR001478">
    <property type="entry name" value="PDZ"/>
</dbReference>
<dbReference type="Pfam" id="PF17820">
    <property type="entry name" value="PDZ_6"/>
    <property type="match status" value="1"/>
</dbReference>
<reference evidence="6" key="2">
    <citation type="submission" date="2012-11" db="EMBL/GenBank/DDBJ databases">
        <authorList>
            <person name="Kuo A."/>
            <person name="Curtis B.A."/>
            <person name="Tanifuji G."/>
            <person name="Burki F."/>
            <person name="Gruber A."/>
            <person name="Irimia M."/>
            <person name="Maruyama S."/>
            <person name="Arias M.C."/>
            <person name="Ball S.G."/>
            <person name="Gile G.H."/>
            <person name="Hirakawa Y."/>
            <person name="Hopkins J.F."/>
            <person name="Rensing S.A."/>
            <person name="Schmutz J."/>
            <person name="Symeonidi A."/>
            <person name="Elias M."/>
            <person name="Eveleigh R.J."/>
            <person name="Herman E.K."/>
            <person name="Klute M.J."/>
            <person name="Nakayama T."/>
            <person name="Obornik M."/>
            <person name="Reyes-Prieto A."/>
            <person name="Armbrust E.V."/>
            <person name="Aves S.J."/>
            <person name="Beiko R.G."/>
            <person name="Coutinho P."/>
            <person name="Dacks J.B."/>
            <person name="Durnford D.G."/>
            <person name="Fast N.M."/>
            <person name="Green B.R."/>
            <person name="Grisdale C."/>
            <person name="Hempe F."/>
            <person name="Henrissat B."/>
            <person name="Hoppner M.P."/>
            <person name="Ishida K.-I."/>
            <person name="Kim E."/>
            <person name="Koreny L."/>
            <person name="Kroth P.G."/>
            <person name="Liu Y."/>
            <person name="Malik S.-B."/>
            <person name="Maier U.G."/>
            <person name="McRose D."/>
            <person name="Mock T."/>
            <person name="Neilson J.A."/>
            <person name="Onodera N.T."/>
            <person name="Poole A.M."/>
            <person name="Pritham E.J."/>
            <person name="Richards T.A."/>
            <person name="Rocap G."/>
            <person name="Roy S.W."/>
            <person name="Sarai C."/>
            <person name="Schaack S."/>
            <person name="Shirato S."/>
            <person name="Slamovits C.H."/>
            <person name="Spencer D.F."/>
            <person name="Suzuki S."/>
            <person name="Worden A.Z."/>
            <person name="Zauner S."/>
            <person name="Barry K."/>
            <person name="Bell C."/>
            <person name="Bharti A.K."/>
            <person name="Crow J.A."/>
            <person name="Grimwood J."/>
            <person name="Kramer R."/>
            <person name="Lindquist E."/>
            <person name="Lucas S."/>
            <person name="Salamov A."/>
            <person name="McFadden G.I."/>
            <person name="Lane C.E."/>
            <person name="Keeling P.J."/>
            <person name="Gray M.W."/>
            <person name="Grigoriev I.V."/>
            <person name="Archibald J.M."/>
        </authorList>
    </citation>
    <scope>NUCLEOTIDE SEQUENCE</scope>
    <source>
        <strain evidence="6">CCMP2712</strain>
    </source>
</reference>
<dbReference type="SUPFAM" id="SSF48371">
    <property type="entry name" value="ARM repeat"/>
    <property type="match status" value="1"/>
</dbReference>
<evidence type="ECO:0000256" key="1">
    <source>
        <dbReference type="SAM" id="Coils"/>
    </source>
</evidence>
<dbReference type="EMBL" id="JH992995">
    <property type="protein sequence ID" value="EKX46178.1"/>
    <property type="molecule type" value="Genomic_DNA"/>
</dbReference>
<dbReference type="InterPro" id="IPR041489">
    <property type="entry name" value="PDZ_6"/>
</dbReference>
<dbReference type="PROSITE" id="PS50106">
    <property type="entry name" value="PDZ"/>
    <property type="match status" value="1"/>
</dbReference>
<dbReference type="SMART" id="SM00228">
    <property type="entry name" value="PDZ"/>
    <property type="match status" value="1"/>
</dbReference>
<protein>
    <recommendedName>
        <fullName evidence="3">PDZ domain-containing protein</fullName>
    </recommendedName>
</protein>
<sequence>MISALGILLEEEEGKLVVQAIYPGGPASIACDISREKYGEGWGIQAGDVLLRVDDVEVLGRDPVQVRSLLRGAPDTKVVLRFLRKEMGETRDGKGFFDIEIQRRSSVKDKSMIFQGTPERHPMISLQQSHQDSAMHDRELKTPKIFEELMPSDSVTPCRSDMKPPRLHENSLGFQAASLKQKVAELEQELREAKSQAYLSSKIVDRLHFLEDKLFETETNMPIMIEQRCDAKWGHVRLELLAEVEEKKKEANVFMNLLKESEDVDSSFTLPSSSPPSQNLAKANEKLKAYRESEEMLRQQLLETKRDLKSYKEREQQQQQAQVDPRRAELSNSDHPVDGVLYSSDREERRVQYYSSSMNGWGDSKMTEGLKHNSLISGQLLKLLEENEELRDYSTRLELQLAGQEKSRRSQRTSPNSTEHLHEIAMRQGVHLLRLMLNSEEKSRVSKSLNEFPAWLVAAIFYYVDDGEEEERVEDLRRWMEESESNQSPQQIQTLLLRIAMFFSFRQEELAHSLTFKDVARGVRLSLKLTISFSQNVDVVRLAVLCVCAICVSRPAKHLIHNSGMSDVIKLSSLLSHDDELVLLFATEALCHINVMKSVDQLPSTSCLSDCCSLLKHHNGDIRRNCLLLLCQFSLKPHLQHVLKEERGLAKTLKSLAQSEDPLERKRAECALDNITKQ</sequence>
<dbReference type="RefSeq" id="XP_005833158.1">
    <property type="nucleotide sequence ID" value="XM_005833101.1"/>
</dbReference>
<keyword evidence="1" id="KW-0175">Coiled coil</keyword>
<name>L1JCA5_GUITC</name>
<keyword evidence="6" id="KW-1185">Reference proteome</keyword>
<reference evidence="5" key="3">
    <citation type="submission" date="2016-03" db="UniProtKB">
        <authorList>
            <consortium name="EnsemblProtists"/>
        </authorList>
    </citation>
    <scope>IDENTIFICATION</scope>
</reference>
<dbReference type="InterPro" id="IPR016024">
    <property type="entry name" value="ARM-type_fold"/>
</dbReference>
<dbReference type="InterPro" id="IPR036034">
    <property type="entry name" value="PDZ_sf"/>
</dbReference>
<dbReference type="AlphaFoldDB" id="L1JCA5"/>
<dbReference type="Proteomes" id="UP000011087">
    <property type="component" value="Unassembled WGS sequence"/>
</dbReference>
<evidence type="ECO:0000313" key="5">
    <source>
        <dbReference type="EnsemblProtists" id="EKX46178"/>
    </source>
</evidence>
<feature type="region of interest" description="Disordered" evidence="2">
    <location>
        <begin position="265"/>
        <end position="285"/>
    </location>
</feature>
<accession>L1JCA5</accession>
<dbReference type="GeneID" id="17303036"/>
<dbReference type="CDD" id="cd06782">
    <property type="entry name" value="cpPDZ_CPP-like"/>
    <property type="match status" value="1"/>
</dbReference>
<dbReference type="SUPFAM" id="SSF50156">
    <property type="entry name" value="PDZ domain-like"/>
    <property type="match status" value="1"/>
</dbReference>
<dbReference type="KEGG" id="gtt:GUITHDRAFT_107795"/>
<dbReference type="EnsemblProtists" id="EKX46178">
    <property type="protein sequence ID" value="EKX46178"/>
    <property type="gene ID" value="GUITHDRAFT_107795"/>
</dbReference>
<evidence type="ECO:0000313" key="4">
    <source>
        <dbReference type="EMBL" id="EKX46178.1"/>
    </source>
</evidence>
<evidence type="ECO:0000313" key="6">
    <source>
        <dbReference type="Proteomes" id="UP000011087"/>
    </source>
</evidence>
<feature type="coiled-coil region" evidence="1">
    <location>
        <begin position="169"/>
        <end position="196"/>
    </location>
</feature>
<proteinExistence type="predicted"/>
<dbReference type="HOGENOM" id="CLU_405705_0_0_1"/>
<evidence type="ECO:0000256" key="2">
    <source>
        <dbReference type="SAM" id="MobiDB-lite"/>
    </source>
</evidence>
<dbReference type="PaxDb" id="55529-EKX46178"/>
<feature type="compositionally biased region" description="Low complexity" evidence="2">
    <location>
        <begin position="266"/>
        <end position="277"/>
    </location>
</feature>
<evidence type="ECO:0000259" key="3">
    <source>
        <dbReference type="PROSITE" id="PS50106"/>
    </source>
</evidence>
<reference evidence="4 6" key="1">
    <citation type="journal article" date="2012" name="Nature">
        <title>Algal genomes reveal evolutionary mosaicism and the fate of nucleomorphs.</title>
        <authorList>
            <consortium name="DOE Joint Genome Institute"/>
            <person name="Curtis B.A."/>
            <person name="Tanifuji G."/>
            <person name="Burki F."/>
            <person name="Gruber A."/>
            <person name="Irimia M."/>
            <person name="Maruyama S."/>
            <person name="Arias M.C."/>
            <person name="Ball S.G."/>
            <person name="Gile G.H."/>
            <person name="Hirakawa Y."/>
            <person name="Hopkins J.F."/>
            <person name="Kuo A."/>
            <person name="Rensing S.A."/>
            <person name="Schmutz J."/>
            <person name="Symeonidi A."/>
            <person name="Elias M."/>
            <person name="Eveleigh R.J."/>
            <person name="Herman E.K."/>
            <person name="Klute M.J."/>
            <person name="Nakayama T."/>
            <person name="Obornik M."/>
            <person name="Reyes-Prieto A."/>
            <person name="Armbrust E.V."/>
            <person name="Aves S.J."/>
            <person name="Beiko R.G."/>
            <person name="Coutinho P."/>
            <person name="Dacks J.B."/>
            <person name="Durnford D.G."/>
            <person name="Fast N.M."/>
            <person name="Green B.R."/>
            <person name="Grisdale C.J."/>
            <person name="Hempel F."/>
            <person name="Henrissat B."/>
            <person name="Hoppner M.P."/>
            <person name="Ishida K."/>
            <person name="Kim E."/>
            <person name="Koreny L."/>
            <person name="Kroth P.G."/>
            <person name="Liu Y."/>
            <person name="Malik S.B."/>
            <person name="Maier U.G."/>
            <person name="McRose D."/>
            <person name="Mock T."/>
            <person name="Neilson J.A."/>
            <person name="Onodera N.T."/>
            <person name="Poole A.M."/>
            <person name="Pritham E.J."/>
            <person name="Richards T.A."/>
            <person name="Rocap G."/>
            <person name="Roy S.W."/>
            <person name="Sarai C."/>
            <person name="Schaack S."/>
            <person name="Shirato S."/>
            <person name="Slamovits C.H."/>
            <person name="Spencer D.F."/>
            <person name="Suzuki S."/>
            <person name="Worden A.Z."/>
            <person name="Zauner S."/>
            <person name="Barry K."/>
            <person name="Bell C."/>
            <person name="Bharti A.K."/>
            <person name="Crow J.A."/>
            <person name="Grimwood J."/>
            <person name="Kramer R."/>
            <person name="Lindquist E."/>
            <person name="Lucas S."/>
            <person name="Salamov A."/>
            <person name="McFadden G.I."/>
            <person name="Lane C.E."/>
            <person name="Keeling P.J."/>
            <person name="Gray M.W."/>
            <person name="Grigoriev I.V."/>
            <person name="Archibald J.M."/>
        </authorList>
    </citation>
    <scope>NUCLEOTIDE SEQUENCE</scope>
    <source>
        <strain evidence="4 6">CCMP2712</strain>
    </source>
</reference>
<feature type="domain" description="PDZ" evidence="3">
    <location>
        <begin position="1"/>
        <end position="75"/>
    </location>
</feature>
<dbReference type="InterPro" id="IPR011989">
    <property type="entry name" value="ARM-like"/>
</dbReference>
<organism evidence="4">
    <name type="scientific">Guillardia theta (strain CCMP2712)</name>
    <name type="common">Cryptophyte</name>
    <dbReference type="NCBI Taxonomy" id="905079"/>
    <lineage>
        <taxon>Eukaryota</taxon>
        <taxon>Cryptophyceae</taxon>
        <taxon>Pyrenomonadales</taxon>
        <taxon>Geminigeraceae</taxon>
        <taxon>Guillardia</taxon>
    </lineage>
</organism>
<feature type="region of interest" description="Disordered" evidence="2">
    <location>
        <begin position="310"/>
        <end position="340"/>
    </location>
</feature>
<gene>
    <name evidence="4" type="ORF">GUITHDRAFT_107795</name>
</gene>
<dbReference type="Gene3D" id="1.25.10.10">
    <property type="entry name" value="Leucine-rich Repeat Variant"/>
    <property type="match status" value="1"/>
</dbReference>